<dbReference type="SUPFAM" id="SSF46689">
    <property type="entry name" value="Homeodomain-like"/>
    <property type="match status" value="2"/>
</dbReference>
<dbReference type="SMART" id="SM00674">
    <property type="entry name" value="CENPB"/>
    <property type="match status" value="1"/>
</dbReference>
<accession>A0A9Q3HNU0</accession>
<keyword evidence="7" id="KW-1185">Reference proteome</keyword>
<evidence type="ECO:0000313" key="7">
    <source>
        <dbReference type="Proteomes" id="UP000765509"/>
    </source>
</evidence>
<dbReference type="EMBL" id="AVOT02021880">
    <property type="protein sequence ID" value="MBW0510972.1"/>
    <property type="molecule type" value="Genomic_DNA"/>
</dbReference>
<feature type="compositionally biased region" description="Basic and acidic residues" evidence="4">
    <location>
        <begin position="792"/>
        <end position="803"/>
    </location>
</feature>
<dbReference type="Proteomes" id="UP000765509">
    <property type="component" value="Unassembled WGS sequence"/>
</dbReference>
<dbReference type="PANTHER" id="PTHR19303">
    <property type="entry name" value="TRANSPOSON"/>
    <property type="match status" value="1"/>
</dbReference>
<evidence type="ECO:0000256" key="4">
    <source>
        <dbReference type="SAM" id="MobiDB-lite"/>
    </source>
</evidence>
<keyword evidence="2" id="KW-0238">DNA-binding</keyword>
<feature type="region of interest" description="Disordered" evidence="4">
    <location>
        <begin position="792"/>
        <end position="816"/>
    </location>
</feature>
<dbReference type="Pfam" id="PF03221">
    <property type="entry name" value="HTH_Tnp_Tc5"/>
    <property type="match status" value="1"/>
</dbReference>
<evidence type="ECO:0000256" key="2">
    <source>
        <dbReference type="ARBA" id="ARBA00023125"/>
    </source>
</evidence>
<comment type="subcellular location">
    <subcellularLocation>
        <location evidence="1">Nucleus</location>
    </subcellularLocation>
</comment>
<dbReference type="OrthoDB" id="2507440at2759"/>
<dbReference type="InterPro" id="IPR004875">
    <property type="entry name" value="DDE_SF_endonuclease_dom"/>
</dbReference>
<name>A0A9Q3HNU0_9BASI</name>
<dbReference type="GO" id="GO:0005634">
    <property type="term" value="C:nucleus"/>
    <property type="evidence" value="ECO:0007669"/>
    <property type="project" value="UniProtKB-SubCell"/>
</dbReference>
<evidence type="ECO:0000259" key="5">
    <source>
        <dbReference type="PROSITE" id="PS51253"/>
    </source>
</evidence>
<dbReference type="InterPro" id="IPR006600">
    <property type="entry name" value="HTH_CenpB_DNA-bd_dom"/>
</dbReference>
<dbReference type="Pfam" id="PF03184">
    <property type="entry name" value="DDE_1"/>
    <property type="match status" value="1"/>
</dbReference>
<keyword evidence="3" id="KW-0539">Nucleus</keyword>
<proteinExistence type="predicted"/>
<dbReference type="InterPro" id="IPR009057">
    <property type="entry name" value="Homeodomain-like_sf"/>
</dbReference>
<feature type="domain" description="HTH CENPB-type" evidence="5">
    <location>
        <begin position="388"/>
        <end position="461"/>
    </location>
</feature>
<reference evidence="6" key="1">
    <citation type="submission" date="2021-03" db="EMBL/GenBank/DDBJ databases">
        <title>Draft genome sequence of rust myrtle Austropuccinia psidii MF-1, a brazilian biotype.</title>
        <authorList>
            <person name="Quecine M.C."/>
            <person name="Pachon D.M.R."/>
            <person name="Bonatelli M.L."/>
            <person name="Correr F.H."/>
            <person name="Franceschini L.M."/>
            <person name="Leite T.F."/>
            <person name="Margarido G.R.A."/>
            <person name="Almeida C.A."/>
            <person name="Ferrarezi J.A."/>
            <person name="Labate C.A."/>
        </authorList>
    </citation>
    <scope>NUCLEOTIDE SEQUENCE</scope>
    <source>
        <strain evidence="6">MF-1</strain>
    </source>
</reference>
<dbReference type="PANTHER" id="PTHR19303:SF73">
    <property type="entry name" value="PROTEIN PDC2"/>
    <property type="match status" value="1"/>
</dbReference>
<dbReference type="Gene3D" id="1.10.10.60">
    <property type="entry name" value="Homeodomain-like"/>
    <property type="match status" value="2"/>
</dbReference>
<dbReference type="Pfam" id="PF04218">
    <property type="entry name" value="CENP-B_N"/>
    <property type="match status" value="1"/>
</dbReference>
<organism evidence="6 7">
    <name type="scientific">Austropuccinia psidii MF-1</name>
    <dbReference type="NCBI Taxonomy" id="1389203"/>
    <lineage>
        <taxon>Eukaryota</taxon>
        <taxon>Fungi</taxon>
        <taxon>Dikarya</taxon>
        <taxon>Basidiomycota</taxon>
        <taxon>Pucciniomycotina</taxon>
        <taxon>Pucciniomycetes</taxon>
        <taxon>Pucciniales</taxon>
        <taxon>Sphaerophragmiaceae</taxon>
        <taxon>Austropuccinia</taxon>
    </lineage>
</organism>
<evidence type="ECO:0000256" key="3">
    <source>
        <dbReference type="ARBA" id="ARBA00023242"/>
    </source>
</evidence>
<comment type="caution">
    <text evidence="6">The sequence shown here is derived from an EMBL/GenBank/DDBJ whole genome shotgun (WGS) entry which is preliminary data.</text>
</comment>
<evidence type="ECO:0000256" key="1">
    <source>
        <dbReference type="ARBA" id="ARBA00004123"/>
    </source>
</evidence>
<gene>
    <name evidence="6" type="ORF">O181_050687</name>
</gene>
<dbReference type="GO" id="GO:0003677">
    <property type="term" value="F:DNA binding"/>
    <property type="evidence" value="ECO:0007669"/>
    <property type="project" value="UniProtKB-KW"/>
</dbReference>
<evidence type="ECO:0000313" key="6">
    <source>
        <dbReference type="EMBL" id="MBW0510972.1"/>
    </source>
</evidence>
<dbReference type="AlphaFoldDB" id="A0A9Q3HNU0"/>
<dbReference type="InterPro" id="IPR050863">
    <property type="entry name" value="CenT-Element_Derived"/>
</dbReference>
<protein>
    <recommendedName>
        <fullName evidence="5">HTH CENPB-type domain-containing protein</fullName>
    </recommendedName>
</protein>
<sequence length="908" mass="104623">MKIDFKNSLNHSTTKSSVQNLNHLQNTQNTQNNQNFIEFDHLQDAQNNQDAQDAQDTQNLNQSGHLQLSTSSIEIEIESLDEIQNHSNPHSESITQYQSKRNRVDELIDHLNLTIHCLDESVPLPNSNDSNYENLSIPLQSISSHNPQKIWSELKTKIKNLFEPISGNLILRRGPNGIQALIDLIIKTRKLKSWENLDLSLEPFLNKILNSLIDHCKQILDPIYQIHSKSSNNLHDPILISNQILNHSIFSNHQNLLSSSNHSQLQIAPSLLETSINSIHSSNLSNSNQSSQQIQPYINNLHQNSSNSFNSNLSNINHLDHSPSSLSANKKRNSTTVAHKLHVIDYHYKLNSTQKQTAQKFGYTQSQLSRWLKEEEELREYVLDKGSSGKRQRTGDFPQIEDTLLRYFLEAKSRNISPSDDSLKERTKSFMKLYNIPQNLLKVSNGWLLRFKSRNNIKSYVRPSSPFFSKTRIITSPHQLKILTDSFTQNDIYTAGQASLFCDLAPLIDSFHFKLKDRLRLTFLLCTNADGSDKRNPLVVGQLIDPEAFQSKSFNKPFWYRFTTHGWLTAPIFAEWIKKFDRDMQRQQRKVLLLIDNSSGHVYDHDSLVNTSIHLLPTNLISQIQPLNLGIIKNFKSNYRRNLIETYIQTLLNKDLIIQLPQHHQVKAIECAHIAWDEITSKTIQNCFQHTGIISSRSSDGKTISTTQQDSILNLTNYPTDIDLEKSLMATQTAIIQLQRTLNFSQTVHLSLDDILDLDGEECQLGWEIMPSDEELVRETLFYSNQLKEESKHRKKDDFRTDEENSNEPINPKKKKKLRLKFHPDDQPISELNHQSIHLTQFNSTSNQQEKLIIGMLPMSVQEMITSLERIEYSLPFYLNSHPSQLNHLKLISDLKHDLRKELMGPNI</sequence>
<dbReference type="InterPro" id="IPR007889">
    <property type="entry name" value="HTH_Psq"/>
</dbReference>
<dbReference type="PROSITE" id="PS51253">
    <property type="entry name" value="HTH_CENPB"/>
    <property type="match status" value="1"/>
</dbReference>